<dbReference type="Gene3D" id="1.20.1070.10">
    <property type="entry name" value="Rhodopsin 7-helix transmembrane proteins"/>
    <property type="match status" value="1"/>
</dbReference>
<feature type="transmembrane region" description="Helical" evidence="1">
    <location>
        <begin position="66"/>
        <end position="85"/>
    </location>
</feature>
<dbReference type="OrthoDB" id="10011262at2759"/>
<dbReference type="PANTHER" id="PTHR46895:SF1">
    <property type="entry name" value="G-PROTEIN COUPLED RECEPTORS FAMILY 1 PROFILE DOMAIN-CONTAINING PROTEIN"/>
    <property type="match status" value="1"/>
</dbReference>
<dbReference type="AlphaFoldDB" id="A0A4U8UZ05"/>
<protein>
    <recommendedName>
        <fullName evidence="4">G-protein coupled receptors family 1 profile domain-containing protein</fullName>
    </recommendedName>
</protein>
<reference evidence="2 3" key="2">
    <citation type="journal article" date="2019" name="G3 (Bethesda)">
        <title>Hybrid Assembly of the Genome of the Entomopathogenic Nematode Steinernema carpocapsae Identifies the X-Chromosome.</title>
        <authorList>
            <person name="Serra L."/>
            <person name="Macchietto M."/>
            <person name="Macias-Munoz A."/>
            <person name="McGill C.J."/>
            <person name="Rodriguez I.M."/>
            <person name="Rodriguez B."/>
            <person name="Murad R."/>
            <person name="Mortazavi A."/>
        </authorList>
    </citation>
    <scope>NUCLEOTIDE SEQUENCE [LARGE SCALE GENOMIC DNA]</scope>
    <source>
        <strain evidence="2 3">ALL</strain>
    </source>
</reference>
<keyword evidence="1" id="KW-0472">Membrane</keyword>
<evidence type="ECO:0008006" key="4">
    <source>
        <dbReference type="Google" id="ProtNLM"/>
    </source>
</evidence>
<name>A0A4U8UZ05_STECR</name>
<keyword evidence="1" id="KW-0812">Transmembrane</keyword>
<gene>
    <name evidence="2" type="ORF">L596_005359</name>
</gene>
<reference evidence="2 3" key="1">
    <citation type="journal article" date="2015" name="Genome Biol.">
        <title>Comparative genomics of Steinernema reveals deeply conserved gene regulatory networks.</title>
        <authorList>
            <person name="Dillman A.R."/>
            <person name="Macchietto M."/>
            <person name="Porter C.F."/>
            <person name="Rogers A."/>
            <person name="Williams B."/>
            <person name="Antoshechkin I."/>
            <person name="Lee M.M."/>
            <person name="Goodwin Z."/>
            <person name="Lu X."/>
            <person name="Lewis E.E."/>
            <person name="Goodrich-Blair H."/>
            <person name="Stock S.P."/>
            <person name="Adams B.J."/>
            <person name="Sternberg P.W."/>
            <person name="Mortazavi A."/>
        </authorList>
    </citation>
    <scope>NUCLEOTIDE SEQUENCE [LARGE SCALE GENOMIC DNA]</scope>
    <source>
        <strain evidence="2 3">ALL</strain>
    </source>
</reference>
<evidence type="ECO:0000313" key="2">
    <source>
        <dbReference type="EMBL" id="TMS38692.1"/>
    </source>
</evidence>
<dbReference type="EMBL" id="AZBU02000001">
    <property type="protein sequence ID" value="TMS38692.1"/>
    <property type="molecule type" value="Genomic_DNA"/>
</dbReference>
<organism evidence="2 3">
    <name type="scientific">Steinernema carpocapsae</name>
    <name type="common">Entomopathogenic nematode</name>
    <dbReference type="NCBI Taxonomy" id="34508"/>
    <lineage>
        <taxon>Eukaryota</taxon>
        <taxon>Metazoa</taxon>
        <taxon>Ecdysozoa</taxon>
        <taxon>Nematoda</taxon>
        <taxon>Chromadorea</taxon>
        <taxon>Rhabditida</taxon>
        <taxon>Tylenchina</taxon>
        <taxon>Panagrolaimomorpha</taxon>
        <taxon>Strongyloidoidea</taxon>
        <taxon>Steinernematidae</taxon>
        <taxon>Steinernema</taxon>
    </lineage>
</organism>
<keyword evidence="3" id="KW-1185">Reference proteome</keyword>
<dbReference type="Proteomes" id="UP000298663">
    <property type="component" value="Unassembled WGS sequence"/>
</dbReference>
<evidence type="ECO:0000313" key="3">
    <source>
        <dbReference type="Proteomes" id="UP000298663"/>
    </source>
</evidence>
<proteinExistence type="predicted"/>
<comment type="caution">
    <text evidence="2">The sequence shown here is derived from an EMBL/GenBank/DDBJ whole genome shotgun (WGS) entry which is preliminary data.</text>
</comment>
<dbReference type="PANTHER" id="PTHR46895">
    <property type="entry name" value="PROTEIN CBG20548-RELATED"/>
    <property type="match status" value="1"/>
</dbReference>
<accession>A0A4U8UZ05</accession>
<evidence type="ECO:0000256" key="1">
    <source>
        <dbReference type="SAM" id="Phobius"/>
    </source>
</evidence>
<keyword evidence="1" id="KW-1133">Transmembrane helix</keyword>
<dbReference type="SUPFAM" id="SSF81321">
    <property type="entry name" value="Family A G protein-coupled receptor-like"/>
    <property type="match status" value="1"/>
</dbReference>
<sequence length="131" mass="14740">MSQCLNDTMLHLTTGDIDYIIQRYLFPVEFVAGVVGNSINLLVLLSKGMRTEVRRSRLLTLPLLQSNLLLSAMAFSDIGFLVSMLPHCLAPYAIFYTSKTFRYFYYVTKTHINAMANLFSAAATWSVSVKS</sequence>
<feature type="transmembrane region" description="Helical" evidence="1">
    <location>
        <begin position="24"/>
        <end position="45"/>
    </location>
</feature>